<evidence type="ECO:0000313" key="4">
    <source>
        <dbReference type="Proteomes" id="UP001552299"/>
    </source>
</evidence>
<dbReference type="SUPFAM" id="SSF48371">
    <property type="entry name" value="ARM repeat"/>
    <property type="match status" value="1"/>
</dbReference>
<reference evidence="3 4" key="1">
    <citation type="journal article" date="2024" name="Plant Biotechnol. J.">
        <title>Dendrobium thyrsiflorum genome and its molecular insights into genes involved in important horticultural traits.</title>
        <authorList>
            <person name="Chen B."/>
            <person name="Wang J.Y."/>
            <person name="Zheng P.J."/>
            <person name="Li K.L."/>
            <person name="Liang Y.M."/>
            <person name="Chen X.F."/>
            <person name="Zhang C."/>
            <person name="Zhao X."/>
            <person name="He X."/>
            <person name="Zhang G.Q."/>
            <person name="Liu Z.J."/>
            <person name="Xu Q."/>
        </authorList>
    </citation>
    <scope>NUCLEOTIDE SEQUENCE [LARGE SCALE GENOMIC DNA]</scope>
    <source>
        <strain evidence="3">GZMU011</strain>
    </source>
</reference>
<dbReference type="AlphaFoldDB" id="A0ABD0VD31"/>
<name>A0ABD0VD31_DENTH</name>
<dbReference type="PANTHER" id="PTHR12262">
    <property type="entry name" value="CCR4-NOT TRANSCRIPTION COMPLEX SUBUNIT 9"/>
    <property type="match status" value="1"/>
</dbReference>
<gene>
    <name evidence="3" type="ORF">M5K25_009642</name>
</gene>
<comment type="caution">
    <text evidence="3">The sequence shown here is derived from an EMBL/GenBank/DDBJ whole genome shotgun (WGS) entry which is preliminary data.</text>
</comment>
<dbReference type="EMBL" id="JANQDX010000008">
    <property type="protein sequence ID" value="KAL0920502.1"/>
    <property type="molecule type" value="Genomic_DNA"/>
</dbReference>
<evidence type="ECO:0008006" key="5">
    <source>
        <dbReference type="Google" id="ProtNLM"/>
    </source>
</evidence>
<protein>
    <recommendedName>
        <fullName evidence="5">Cell differentiation protein rcd1</fullName>
    </recommendedName>
</protein>
<dbReference type="InterPro" id="IPR011989">
    <property type="entry name" value="ARM-like"/>
</dbReference>
<sequence length="396" mass="44899">MADFGCGFEESFPQEEEPLEERSLNLLKDSKIDQAFAEAKAKKKGGKKHKVKWMRRPMVMPEAILEFLDEDLRENAIRYLSNFLIEKREEDPCNYNRAGFLLYFSCGTMPTLLQEVVSFYRKMSEQALNVRSIKRLANVLTLFQCIASNNGTRQKFVDACIPDYLIPLIQFDCTIDVYDNIRAISLSVIGILCQAGEPFVIDWAIRSDVAELCHTILATASELNKVIAMHILEAIMRDNFGISYICNPSCQLLIGLMQTWDNLVNLLSVDQDFSPRLLFHIIRCYILLCSNERGCDIVVQGIPVALTNGTFCDMIEEFPIIGGLLVQLLLYVDKVNEETLPERRVCMLLLQKDACTNDLCSPDSVPSPKTPCRSIDLGKNSLSELPFEKNESNMSF</sequence>
<organism evidence="3 4">
    <name type="scientific">Dendrobium thyrsiflorum</name>
    <name type="common">Pinecone-like raceme dendrobium</name>
    <name type="synonym">Orchid</name>
    <dbReference type="NCBI Taxonomy" id="117978"/>
    <lineage>
        <taxon>Eukaryota</taxon>
        <taxon>Viridiplantae</taxon>
        <taxon>Streptophyta</taxon>
        <taxon>Embryophyta</taxon>
        <taxon>Tracheophyta</taxon>
        <taxon>Spermatophyta</taxon>
        <taxon>Magnoliopsida</taxon>
        <taxon>Liliopsida</taxon>
        <taxon>Asparagales</taxon>
        <taxon>Orchidaceae</taxon>
        <taxon>Epidendroideae</taxon>
        <taxon>Malaxideae</taxon>
        <taxon>Dendrobiinae</taxon>
        <taxon>Dendrobium</taxon>
    </lineage>
</organism>
<evidence type="ECO:0000256" key="1">
    <source>
        <dbReference type="ARBA" id="ARBA00006385"/>
    </source>
</evidence>
<dbReference type="InterPro" id="IPR007216">
    <property type="entry name" value="CNOT9"/>
</dbReference>
<accession>A0ABD0VD31</accession>
<evidence type="ECO:0000256" key="2">
    <source>
        <dbReference type="SAM" id="MobiDB-lite"/>
    </source>
</evidence>
<dbReference type="Pfam" id="PF04078">
    <property type="entry name" value="Rcd1"/>
    <property type="match status" value="1"/>
</dbReference>
<dbReference type="Gene3D" id="1.25.10.10">
    <property type="entry name" value="Leucine-rich Repeat Variant"/>
    <property type="match status" value="1"/>
</dbReference>
<dbReference type="InterPro" id="IPR016024">
    <property type="entry name" value="ARM-type_fold"/>
</dbReference>
<keyword evidence="4" id="KW-1185">Reference proteome</keyword>
<comment type="similarity">
    <text evidence="1">Belongs to the CNOT9 family.</text>
</comment>
<evidence type="ECO:0000313" key="3">
    <source>
        <dbReference type="EMBL" id="KAL0920502.1"/>
    </source>
</evidence>
<feature type="region of interest" description="Disordered" evidence="2">
    <location>
        <begin position="1"/>
        <end position="20"/>
    </location>
</feature>
<dbReference type="Proteomes" id="UP001552299">
    <property type="component" value="Unassembled WGS sequence"/>
</dbReference>
<proteinExistence type="inferred from homology"/>